<dbReference type="Proteomes" id="UP001291930">
    <property type="component" value="Unassembled WGS sequence"/>
</dbReference>
<gene>
    <name evidence="1" type="ORF">U2I54_22555</name>
</gene>
<sequence>MNKQLSFKMPVVDEKETKKAVEEVFEEYRRYLATMSLDLLPKVTPSYSIVPPSVTNEFNSSTENIAIERVEFERNREKFMKWIHRAVNRLPKTERKIVIMFYMDEEIGYDPDIREEIGIGKTKYYQLKGKAILRLAFSLKKEVFKQDTESEEVQSA</sequence>
<keyword evidence="2" id="KW-1185">Reference proteome</keyword>
<evidence type="ECO:0000313" key="2">
    <source>
        <dbReference type="Proteomes" id="UP001291930"/>
    </source>
</evidence>
<accession>A0ABU5K231</accession>
<organism evidence="1 2">
    <name type="scientific">Bacillus bingmayongensis</name>
    <dbReference type="NCBI Taxonomy" id="1150157"/>
    <lineage>
        <taxon>Bacteria</taxon>
        <taxon>Bacillati</taxon>
        <taxon>Bacillota</taxon>
        <taxon>Bacilli</taxon>
        <taxon>Bacillales</taxon>
        <taxon>Bacillaceae</taxon>
        <taxon>Bacillus</taxon>
    </lineage>
</organism>
<name>A0ABU5K231_9BACI</name>
<reference evidence="2" key="1">
    <citation type="submission" date="2023-11" db="EMBL/GenBank/DDBJ databases">
        <title>Genome Sequence of Bacillus pseudomycoides stain BUPM19.</title>
        <authorList>
            <person name="Farhat A."/>
        </authorList>
    </citation>
    <scope>NUCLEOTIDE SEQUENCE [LARGE SCALE GENOMIC DNA]</scope>
    <source>
        <strain evidence="2">BUPM19</strain>
    </source>
</reference>
<dbReference type="NCBIfam" id="TIGR01637">
    <property type="entry name" value="phage_arpU"/>
    <property type="match status" value="1"/>
</dbReference>
<dbReference type="RefSeq" id="WP_374219153.1">
    <property type="nucleotide sequence ID" value="NZ_JAXOVW010000082.1"/>
</dbReference>
<proteinExistence type="predicted"/>
<protein>
    <submittedName>
        <fullName evidence="1">ArpU family phage packaging/lysis transcriptional regulator</fullName>
    </submittedName>
</protein>
<dbReference type="InterPro" id="IPR006524">
    <property type="entry name" value="ArpU-like"/>
</dbReference>
<comment type="caution">
    <text evidence="1">The sequence shown here is derived from an EMBL/GenBank/DDBJ whole genome shotgun (WGS) entry which is preliminary data.</text>
</comment>
<dbReference type="EMBL" id="JAXOVW010000082">
    <property type="protein sequence ID" value="MDZ5609759.1"/>
    <property type="molecule type" value="Genomic_DNA"/>
</dbReference>
<evidence type="ECO:0000313" key="1">
    <source>
        <dbReference type="EMBL" id="MDZ5609759.1"/>
    </source>
</evidence>